<comment type="caution">
    <text evidence="1">The sequence shown here is derived from an EMBL/GenBank/DDBJ whole genome shotgun (WGS) entry which is preliminary data.</text>
</comment>
<dbReference type="Proteomes" id="UP000265520">
    <property type="component" value="Unassembled WGS sequence"/>
</dbReference>
<reference evidence="1 2" key="1">
    <citation type="journal article" date="2018" name="Front. Plant Sci.">
        <title>Red Clover (Trifolium pratense) and Zigzag Clover (T. medium) - A Picture of Genomic Similarities and Differences.</title>
        <authorList>
            <person name="Dluhosova J."/>
            <person name="Istvanek J."/>
            <person name="Nedelnik J."/>
            <person name="Repkova J."/>
        </authorList>
    </citation>
    <scope>NUCLEOTIDE SEQUENCE [LARGE SCALE GENOMIC DNA]</scope>
    <source>
        <strain evidence="2">cv. 10/8</strain>
        <tissue evidence="1">Leaf</tissue>
    </source>
</reference>
<proteinExistence type="predicted"/>
<dbReference type="GO" id="GO:0045943">
    <property type="term" value="P:positive regulation of transcription by RNA polymerase I"/>
    <property type="evidence" value="ECO:0007669"/>
    <property type="project" value="TreeGrafter"/>
</dbReference>
<dbReference type="GO" id="GO:0000462">
    <property type="term" value="P:maturation of SSU-rRNA from tricistronic rRNA transcript (SSU-rRNA, 5.8S rRNA, LSU-rRNA)"/>
    <property type="evidence" value="ECO:0007669"/>
    <property type="project" value="TreeGrafter"/>
</dbReference>
<dbReference type="GO" id="GO:0032040">
    <property type="term" value="C:small-subunit processome"/>
    <property type="evidence" value="ECO:0007669"/>
    <property type="project" value="TreeGrafter"/>
</dbReference>
<evidence type="ECO:0000313" key="1">
    <source>
        <dbReference type="EMBL" id="MCI33050.1"/>
    </source>
</evidence>
<feature type="non-terminal residue" evidence="1">
    <location>
        <position position="146"/>
    </location>
</feature>
<dbReference type="PANTHER" id="PTHR13457">
    <property type="entry name" value="BAP28"/>
    <property type="match status" value="1"/>
</dbReference>
<dbReference type="GO" id="GO:0030686">
    <property type="term" value="C:90S preribosome"/>
    <property type="evidence" value="ECO:0007669"/>
    <property type="project" value="TreeGrafter"/>
</dbReference>
<name>A0A392RB89_9FABA</name>
<sequence>MEVLAERFPSNSSIFGVCLGSITRCITFHNMAVTSSCLRTSAALINVLGPKALAELPQIMDNVMKSSRIVISNQDLKPKANEVLSASNEPHFISVLITLEAVVDKLGGFLNPYLTNIMELLVLHPEYVSGVDAKVETRAHGLRKLL</sequence>
<dbReference type="PANTHER" id="PTHR13457:SF1">
    <property type="entry name" value="HEAT REPEAT-CONTAINING PROTEIN 1"/>
    <property type="match status" value="1"/>
</dbReference>
<keyword evidence="2" id="KW-1185">Reference proteome</keyword>
<evidence type="ECO:0000313" key="2">
    <source>
        <dbReference type="Proteomes" id="UP000265520"/>
    </source>
</evidence>
<accession>A0A392RB89</accession>
<dbReference type="GO" id="GO:0030515">
    <property type="term" value="F:snoRNA binding"/>
    <property type="evidence" value="ECO:0007669"/>
    <property type="project" value="TreeGrafter"/>
</dbReference>
<dbReference type="AlphaFoldDB" id="A0A392RB89"/>
<organism evidence="1 2">
    <name type="scientific">Trifolium medium</name>
    <dbReference type="NCBI Taxonomy" id="97028"/>
    <lineage>
        <taxon>Eukaryota</taxon>
        <taxon>Viridiplantae</taxon>
        <taxon>Streptophyta</taxon>
        <taxon>Embryophyta</taxon>
        <taxon>Tracheophyta</taxon>
        <taxon>Spermatophyta</taxon>
        <taxon>Magnoliopsida</taxon>
        <taxon>eudicotyledons</taxon>
        <taxon>Gunneridae</taxon>
        <taxon>Pentapetalae</taxon>
        <taxon>rosids</taxon>
        <taxon>fabids</taxon>
        <taxon>Fabales</taxon>
        <taxon>Fabaceae</taxon>
        <taxon>Papilionoideae</taxon>
        <taxon>50 kb inversion clade</taxon>
        <taxon>NPAAA clade</taxon>
        <taxon>Hologalegina</taxon>
        <taxon>IRL clade</taxon>
        <taxon>Trifolieae</taxon>
        <taxon>Trifolium</taxon>
    </lineage>
</organism>
<dbReference type="GO" id="GO:0034455">
    <property type="term" value="C:t-UTP complex"/>
    <property type="evidence" value="ECO:0007669"/>
    <property type="project" value="TreeGrafter"/>
</dbReference>
<dbReference type="EMBL" id="LXQA010201097">
    <property type="protein sequence ID" value="MCI33050.1"/>
    <property type="molecule type" value="Genomic_DNA"/>
</dbReference>
<dbReference type="InterPro" id="IPR040191">
    <property type="entry name" value="UTP10"/>
</dbReference>
<protein>
    <submittedName>
        <fullName evidence="1">Uncharacterized protein</fullName>
    </submittedName>
</protein>